<proteinExistence type="predicted"/>
<evidence type="ECO:0000313" key="2">
    <source>
        <dbReference type="Proteomes" id="UP000244334"/>
    </source>
</evidence>
<reference evidence="1" key="1">
    <citation type="submission" date="2018-04" db="EMBL/GenBank/DDBJ databases">
        <title>Genomes of the Obligate Erwinia dacicola and Facultative Enterobacter sp. OLF Endosymbionts of the Olive Fruit fly, Bactrocera oleae.</title>
        <authorList>
            <person name="Estes A.M."/>
            <person name="Hearn D.J."/>
            <person name="Agarwal S."/>
            <person name="Pierson E.A."/>
            <person name="Dunning-Hotopp J.C."/>
        </authorList>
    </citation>
    <scope>NUCLEOTIDE SEQUENCE [LARGE SCALE GENOMIC DNA]</scope>
    <source>
        <strain evidence="1">Oroville</strain>
    </source>
</reference>
<keyword evidence="2" id="KW-1185">Reference proteome</keyword>
<organism evidence="1 2">
    <name type="scientific">Candidatus Erwinia dacicola</name>
    <dbReference type="NCBI Taxonomy" id="252393"/>
    <lineage>
        <taxon>Bacteria</taxon>
        <taxon>Pseudomonadati</taxon>
        <taxon>Pseudomonadota</taxon>
        <taxon>Gammaproteobacteria</taxon>
        <taxon>Enterobacterales</taxon>
        <taxon>Erwiniaceae</taxon>
        <taxon>Erwinia</taxon>
    </lineage>
</organism>
<comment type="caution">
    <text evidence="1">The sequence shown here is derived from an EMBL/GenBank/DDBJ whole genome shotgun (WGS) entry which is preliminary data.</text>
</comment>
<dbReference type="AlphaFoldDB" id="A0A328THJ0"/>
<accession>A0A328THJ0</accession>
<dbReference type="EMBL" id="LJAM02000473">
    <property type="protein sequence ID" value="RAP70067.1"/>
    <property type="molecule type" value="Genomic_DNA"/>
</dbReference>
<name>A0A328THJ0_9GAMM</name>
<dbReference type="Proteomes" id="UP000244334">
    <property type="component" value="Unassembled WGS sequence"/>
</dbReference>
<evidence type="ECO:0000313" key="1">
    <source>
        <dbReference type="EMBL" id="RAP70067.1"/>
    </source>
</evidence>
<gene>
    <name evidence="1" type="ORF">ACZ87_03136</name>
</gene>
<sequence length="45" mass="5146">MEQLRSELELVLGETVSLVECISQQLYASLYNTPSMMTAAIHCRW</sequence>
<protein>
    <submittedName>
        <fullName evidence="1">MukF domain protein</fullName>
    </submittedName>
</protein>